<comment type="cofactor">
    <cofactor evidence="1 10">
        <name>Mg(2+)</name>
        <dbReference type="ChEBI" id="CHEBI:18420"/>
    </cofactor>
</comment>
<dbReference type="Pfam" id="PF01715">
    <property type="entry name" value="IPPT"/>
    <property type="match status" value="1"/>
</dbReference>
<evidence type="ECO:0000256" key="7">
    <source>
        <dbReference type="ARBA" id="ARBA00022840"/>
    </source>
</evidence>
<evidence type="ECO:0000256" key="1">
    <source>
        <dbReference type="ARBA" id="ARBA00001946"/>
    </source>
</evidence>
<feature type="region of interest" description="Interaction with substrate tRNA" evidence="10">
    <location>
        <begin position="159"/>
        <end position="163"/>
    </location>
</feature>
<evidence type="ECO:0000313" key="14">
    <source>
        <dbReference type="EMBL" id="SCQ18092.1"/>
    </source>
</evidence>
<evidence type="ECO:0000256" key="2">
    <source>
        <dbReference type="ARBA" id="ARBA00003213"/>
    </source>
</evidence>
<name>A0A1D3UD70_TANFO</name>
<protein>
    <recommendedName>
        <fullName evidence="10">tRNA dimethylallyltransferase</fullName>
        <ecNumber evidence="10">2.5.1.75</ecNumber>
    </recommendedName>
    <alternativeName>
        <fullName evidence="10">Dimethylallyl diphosphate:tRNA dimethylallyltransferase</fullName>
        <shortName evidence="10">DMAPP:tRNA dimethylallyltransferase</shortName>
        <shortName evidence="10">DMATase</shortName>
    </alternativeName>
    <alternativeName>
        <fullName evidence="10">Isopentenyl-diphosphate:tRNA isopentenyltransferase</fullName>
        <shortName evidence="10">IPP transferase</shortName>
        <shortName evidence="10">IPPT</shortName>
        <shortName evidence="10">IPTase</shortName>
    </alternativeName>
</protein>
<dbReference type="EC" id="2.5.1.75" evidence="10"/>
<sequence length="305" mass="35383">MGTYELITILGPTACGKTSFAAALAADLNTEIISADSRQVYRRMDIGTGKDTEDYTVGKKNIPYHLIDLCEPGTRYNVFRYQHDFFHIFDNLRRKGITPILCGGTGMYIEAVLKGYKLLDVPPNPELRESLRGKSLRELETMLSSYKTLHNKTDVDSAQRAIRAIEIEEFYQTQAPDRNEFTPINSLIIGLNIDREQRRQRITRRLHVRLEHGMIEEVQSLLDSGIAPDDLIYYGLEYKFITLHLIGKLTYREMVEQLEIAIHQFAKRQMTWFRGMERRGFTIHWIDQAWSTEEKITRCKVLLMA</sequence>
<feature type="region of interest" description="Interaction with substrate tRNA" evidence="10">
    <location>
        <begin position="36"/>
        <end position="39"/>
    </location>
</feature>
<dbReference type="PANTHER" id="PTHR11088">
    <property type="entry name" value="TRNA DIMETHYLALLYLTRANSFERASE"/>
    <property type="match status" value="1"/>
</dbReference>
<evidence type="ECO:0000256" key="13">
    <source>
        <dbReference type="RuleBase" id="RU003785"/>
    </source>
</evidence>
<dbReference type="GO" id="GO:0006400">
    <property type="term" value="P:tRNA modification"/>
    <property type="evidence" value="ECO:0007669"/>
    <property type="project" value="TreeGrafter"/>
</dbReference>
<dbReference type="GO" id="GO:0052381">
    <property type="term" value="F:tRNA dimethylallyltransferase activity"/>
    <property type="evidence" value="ECO:0007669"/>
    <property type="project" value="UniProtKB-UniRule"/>
</dbReference>
<dbReference type="RefSeq" id="WP_060830644.1">
    <property type="nucleotide sequence ID" value="NZ_CAUQHC010000044.1"/>
</dbReference>
<dbReference type="InterPro" id="IPR018022">
    <property type="entry name" value="IPT"/>
</dbReference>
<keyword evidence="5 10" id="KW-0819">tRNA processing</keyword>
<keyword evidence="8 10" id="KW-0460">Magnesium</keyword>
<evidence type="ECO:0000256" key="9">
    <source>
        <dbReference type="ARBA" id="ARBA00049563"/>
    </source>
</evidence>
<gene>
    <name evidence="14" type="primary">miaA_1</name>
    <name evidence="10" type="synonym">miaA</name>
    <name evidence="14" type="ORF">TFUB20_00229</name>
</gene>
<accession>A0A1D3UD70</accession>
<evidence type="ECO:0000256" key="10">
    <source>
        <dbReference type="HAMAP-Rule" id="MF_00185"/>
    </source>
</evidence>
<dbReference type="HAMAP" id="MF_00185">
    <property type="entry name" value="IPP_trans"/>
    <property type="match status" value="1"/>
</dbReference>
<proteinExistence type="inferred from homology"/>
<evidence type="ECO:0000256" key="12">
    <source>
        <dbReference type="RuleBase" id="RU003784"/>
    </source>
</evidence>
<evidence type="ECO:0000256" key="3">
    <source>
        <dbReference type="ARBA" id="ARBA00005842"/>
    </source>
</evidence>
<feature type="binding site" evidence="10">
    <location>
        <begin position="11"/>
        <end position="18"/>
    </location>
    <ligand>
        <name>ATP</name>
        <dbReference type="ChEBI" id="CHEBI:30616"/>
    </ligand>
</feature>
<dbReference type="PANTHER" id="PTHR11088:SF60">
    <property type="entry name" value="TRNA DIMETHYLALLYLTRANSFERASE"/>
    <property type="match status" value="1"/>
</dbReference>
<dbReference type="OrthoDB" id="9776390at2"/>
<dbReference type="SUPFAM" id="SSF52540">
    <property type="entry name" value="P-loop containing nucleoside triphosphate hydrolases"/>
    <property type="match status" value="2"/>
</dbReference>
<keyword evidence="4 10" id="KW-0808">Transferase</keyword>
<comment type="subunit">
    <text evidence="10">Monomer.</text>
</comment>
<comment type="function">
    <text evidence="2 10 12">Catalyzes the transfer of a dimethylallyl group onto the adenine at position 37 in tRNAs that read codons beginning with uridine, leading to the formation of N6-(dimethylallyl)adenosine (i(6)A).</text>
</comment>
<comment type="catalytic activity">
    <reaction evidence="9 10 11">
        <text>adenosine(37) in tRNA + dimethylallyl diphosphate = N(6)-dimethylallyladenosine(37) in tRNA + diphosphate</text>
        <dbReference type="Rhea" id="RHEA:26482"/>
        <dbReference type="Rhea" id="RHEA-COMP:10162"/>
        <dbReference type="Rhea" id="RHEA-COMP:10375"/>
        <dbReference type="ChEBI" id="CHEBI:33019"/>
        <dbReference type="ChEBI" id="CHEBI:57623"/>
        <dbReference type="ChEBI" id="CHEBI:74411"/>
        <dbReference type="ChEBI" id="CHEBI:74415"/>
        <dbReference type="EC" id="2.5.1.75"/>
    </reaction>
</comment>
<keyword evidence="7 10" id="KW-0067">ATP-binding</keyword>
<evidence type="ECO:0000256" key="4">
    <source>
        <dbReference type="ARBA" id="ARBA00022679"/>
    </source>
</evidence>
<dbReference type="AlphaFoldDB" id="A0A1D3UD70"/>
<evidence type="ECO:0000256" key="11">
    <source>
        <dbReference type="RuleBase" id="RU003783"/>
    </source>
</evidence>
<evidence type="ECO:0000256" key="8">
    <source>
        <dbReference type="ARBA" id="ARBA00022842"/>
    </source>
</evidence>
<comment type="similarity">
    <text evidence="3 10 13">Belongs to the IPP transferase family.</text>
</comment>
<keyword evidence="6 10" id="KW-0547">Nucleotide-binding</keyword>
<feature type="site" description="Interaction with substrate tRNA" evidence="10">
    <location>
        <position position="105"/>
    </location>
</feature>
<evidence type="ECO:0000256" key="6">
    <source>
        <dbReference type="ARBA" id="ARBA00022741"/>
    </source>
</evidence>
<evidence type="ECO:0000256" key="5">
    <source>
        <dbReference type="ARBA" id="ARBA00022694"/>
    </source>
</evidence>
<dbReference type="InterPro" id="IPR027417">
    <property type="entry name" value="P-loop_NTPase"/>
</dbReference>
<feature type="site" description="Interaction with substrate tRNA" evidence="10">
    <location>
        <position position="128"/>
    </location>
</feature>
<organism evidence="14 15">
    <name type="scientific">Tannerella forsythia</name>
    <name type="common">Bacteroides forsythus</name>
    <dbReference type="NCBI Taxonomy" id="28112"/>
    <lineage>
        <taxon>Bacteria</taxon>
        <taxon>Pseudomonadati</taxon>
        <taxon>Bacteroidota</taxon>
        <taxon>Bacteroidia</taxon>
        <taxon>Bacteroidales</taxon>
        <taxon>Tannerellaceae</taxon>
        <taxon>Tannerella</taxon>
    </lineage>
</organism>
<comment type="caution">
    <text evidence="10">Lacks conserved residue(s) required for the propagation of feature annotation.</text>
</comment>
<feature type="binding site" evidence="10">
    <location>
        <begin position="13"/>
        <end position="18"/>
    </location>
    <ligand>
        <name>substrate</name>
    </ligand>
</feature>
<evidence type="ECO:0000313" key="15">
    <source>
        <dbReference type="Proteomes" id="UP000182057"/>
    </source>
</evidence>
<dbReference type="InterPro" id="IPR039657">
    <property type="entry name" value="Dimethylallyltransferase"/>
</dbReference>
<dbReference type="GO" id="GO:0005524">
    <property type="term" value="F:ATP binding"/>
    <property type="evidence" value="ECO:0007669"/>
    <property type="project" value="UniProtKB-UniRule"/>
</dbReference>
<dbReference type="Gene3D" id="3.40.50.300">
    <property type="entry name" value="P-loop containing nucleotide triphosphate hydrolases"/>
    <property type="match status" value="2"/>
</dbReference>
<reference evidence="14 15" key="1">
    <citation type="submission" date="2016-09" db="EMBL/GenBank/DDBJ databases">
        <authorList>
            <person name="Capua I."/>
            <person name="De Benedictis P."/>
            <person name="Joannis T."/>
            <person name="Lombin L.H."/>
            <person name="Cattoli G."/>
        </authorList>
    </citation>
    <scope>NUCLEOTIDE SEQUENCE [LARGE SCALE GENOMIC DNA]</scope>
    <source>
        <strain evidence="14 15">UB20</strain>
    </source>
</reference>
<dbReference type="EMBL" id="FMMM01000016">
    <property type="protein sequence ID" value="SCQ18092.1"/>
    <property type="molecule type" value="Genomic_DNA"/>
</dbReference>
<dbReference type="Proteomes" id="UP000182057">
    <property type="component" value="Unassembled WGS sequence"/>
</dbReference>
<dbReference type="NCBIfam" id="TIGR00174">
    <property type="entry name" value="miaA"/>
    <property type="match status" value="1"/>
</dbReference>